<dbReference type="Proteomes" id="UP000198741">
    <property type="component" value="Chromosome I"/>
</dbReference>
<accession>A0A1H0KN44</accession>
<dbReference type="EMBL" id="LT629710">
    <property type="protein sequence ID" value="SDO57295.1"/>
    <property type="molecule type" value="Genomic_DNA"/>
</dbReference>
<dbReference type="RefSeq" id="WP_090475299.1">
    <property type="nucleotide sequence ID" value="NZ_LT629710.1"/>
</dbReference>
<proteinExistence type="predicted"/>
<sequence length="160" mass="17530">MISTPAKTFEEPYLARCRRCGASRRVSASTLSGGGPPCLACDGLHFDASDPHRVYLFHFAEFGVFKTGITNAGGDSRLRAHAARGGRLLEIITVRDRAAAHQIEQTVLKQFRAWPGGMTEEQFPQIGWTECWDERGGRARLAATAVAHYFARVDRAGLPA</sequence>
<protein>
    <recommendedName>
        <fullName evidence="3">Meiotically up-regulated gene 113</fullName>
    </recommendedName>
</protein>
<evidence type="ECO:0000313" key="1">
    <source>
        <dbReference type="EMBL" id="SDO57295.1"/>
    </source>
</evidence>
<dbReference type="AlphaFoldDB" id="A0A1H0KN44"/>
<dbReference type="OrthoDB" id="4167972at2"/>
<evidence type="ECO:0008006" key="3">
    <source>
        <dbReference type="Google" id="ProtNLM"/>
    </source>
</evidence>
<keyword evidence="2" id="KW-1185">Reference proteome</keyword>
<reference evidence="1 2" key="1">
    <citation type="submission" date="2016-10" db="EMBL/GenBank/DDBJ databases">
        <authorList>
            <person name="de Groot N.N."/>
        </authorList>
    </citation>
    <scope>NUCLEOTIDE SEQUENCE [LARGE SCALE GENOMIC DNA]</scope>
    <source>
        <strain evidence="2">P4-7,KCTC 19426,CECT 7604</strain>
    </source>
</reference>
<name>A0A1H0KN44_9ACTN</name>
<evidence type="ECO:0000313" key="2">
    <source>
        <dbReference type="Proteomes" id="UP000198741"/>
    </source>
</evidence>
<organism evidence="1 2">
    <name type="scientific">Nakamurella panacisegetis</name>
    <dbReference type="NCBI Taxonomy" id="1090615"/>
    <lineage>
        <taxon>Bacteria</taxon>
        <taxon>Bacillati</taxon>
        <taxon>Actinomycetota</taxon>
        <taxon>Actinomycetes</taxon>
        <taxon>Nakamurellales</taxon>
        <taxon>Nakamurellaceae</taxon>
        <taxon>Nakamurella</taxon>
    </lineage>
</organism>
<gene>
    <name evidence="1" type="ORF">SAMN04515671_1375</name>
</gene>